<reference evidence="5 6" key="1">
    <citation type="submission" date="2024-01" db="EMBL/GenBank/DDBJ databases">
        <title>The genomes of 5 underutilized Papilionoideae crops provide insights into root nodulation and disease resistanc.</title>
        <authorList>
            <person name="Yuan L."/>
        </authorList>
    </citation>
    <scope>NUCLEOTIDE SEQUENCE [LARGE SCALE GENOMIC DNA]</scope>
    <source>
        <strain evidence="5">ZHUSHIDOU_FW_LH</strain>
        <tissue evidence="5">Leaf</tissue>
    </source>
</reference>
<dbReference type="InterPro" id="IPR017907">
    <property type="entry name" value="Znf_RING_CS"/>
</dbReference>
<feature type="domain" description="Zinc finger C3HC4 RING-type" evidence="4">
    <location>
        <begin position="10"/>
        <end position="43"/>
    </location>
</feature>
<keyword evidence="6" id="KW-1185">Reference proteome</keyword>
<dbReference type="EMBL" id="JAYWIO010000001">
    <property type="protein sequence ID" value="KAK7289733.1"/>
    <property type="molecule type" value="Genomic_DNA"/>
</dbReference>
<keyword evidence="3" id="KW-0862">Zinc</keyword>
<proteinExistence type="predicted"/>
<dbReference type="GO" id="GO:0008270">
    <property type="term" value="F:zinc ion binding"/>
    <property type="evidence" value="ECO:0007669"/>
    <property type="project" value="UniProtKB-KW"/>
</dbReference>
<dbReference type="Gene3D" id="3.30.40.10">
    <property type="entry name" value="Zinc/RING finger domain, C3HC4 (zinc finger)"/>
    <property type="match status" value="1"/>
</dbReference>
<gene>
    <name evidence="5" type="ORF">RIF29_03606</name>
</gene>
<dbReference type="InterPro" id="IPR018957">
    <property type="entry name" value="Znf_C3HC4_RING-type"/>
</dbReference>
<comment type="caution">
    <text evidence="5">The sequence shown here is derived from an EMBL/GenBank/DDBJ whole genome shotgun (WGS) entry which is preliminary data.</text>
</comment>
<dbReference type="AlphaFoldDB" id="A0AAN9J0B3"/>
<evidence type="ECO:0000256" key="1">
    <source>
        <dbReference type="ARBA" id="ARBA00022723"/>
    </source>
</evidence>
<dbReference type="InterPro" id="IPR013083">
    <property type="entry name" value="Znf_RING/FYVE/PHD"/>
</dbReference>
<protein>
    <recommendedName>
        <fullName evidence="4">Zinc finger C3HC4 RING-type domain-containing protein</fullName>
    </recommendedName>
</protein>
<dbReference type="PROSITE" id="PS00518">
    <property type="entry name" value="ZF_RING_1"/>
    <property type="match status" value="1"/>
</dbReference>
<keyword evidence="1" id="KW-0479">Metal-binding</keyword>
<evidence type="ECO:0000313" key="6">
    <source>
        <dbReference type="Proteomes" id="UP001372338"/>
    </source>
</evidence>
<sequence>MVHQSSKNFCGICLDFKPAPDMFRKGKCKHPFCIDCISKHVAAQIQQNRLEWPAQAKEELLPTRCCSCSKVELKEKLHTKYFLQAKEKVKKELLTKCHSCSKVGRKVKLTCWLEIDLGSKVMVGVEGQGRWGFSFLVQDLSGDA</sequence>
<evidence type="ECO:0000259" key="4">
    <source>
        <dbReference type="Pfam" id="PF00097"/>
    </source>
</evidence>
<organism evidence="5 6">
    <name type="scientific">Crotalaria pallida</name>
    <name type="common">Smooth rattlebox</name>
    <name type="synonym">Crotalaria striata</name>
    <dbReference type="NCBI Taxonomy" id="3830"/>
    <lineage>
        <taxon>Eukaryota</taxon>
        <taxon>Viridiplantae</taxon>
        <taxon>Streptophyta</taxon>
        <taxon>Embryophyta</taxon>
        <taxon>Tracheophyta</taxon>
        <taxon>Spermatophyta</taxon>
        <taxon>Magnoliopsida</taxon>
        <taxon>eudicotyledons</taxon>
        <taxon>Gunneridae</taxon>
        <taxon>Pentapetalae</taxon>
        <taxon>rosids</taxon>
        <taxon>fabids</taxon>
        <taxon>Fabales</taxon>
        <taxon>Fabaceae</taxon>
        <taxon>Papilionoideae</taxon>
        <taxon>50 kb inversion clade</taxon>
        <taxon>genistoids sensu lato</taxon>
        <taxon>core genistoids</taxon>
        <taxon>Crotalarieae</taxon>
        <taxon>Crotalaria</taxon>
    </lineage>
</organism>
<dbReference type="Pfam" id="PF00097">
    <property type="entry name" value="zf-C3HC4"/>
    <property type="match status" value="1"/>
</dbReference>
<dbReference type="Proteomes" id="UP001372338">
    <property type="component" value="Unassembled WGS sequence"/>
</dbReference>
<evidence type="ECO:0000313" key="5">
    <source>
        <dbReference type="EMBL" id="KAK7289733.1"/>
    </source>
</evidence>
<name>A0AAN9J0B3_CROPI</name>
<evidence type="ECO:0000256" key="3">
    <source>
        <dbReference type="ARBA" id="ARBA00022833"/>
    </source>
</evidence>
<accession>A0AAN9J0B3</accession>
<dbReference type="SUPFAM" id="SSF57850">
    <property type="entry name" value="RING/U-box"/>
    <property type="match status" value="1"/>
</dbReference>
<evidence type="ECO:0000256" key="2">
    <source>
        <dbReference type="ARBA" id="ARBA00022771"/>
    </source>
</evidence>
<keyword evidence="2" id="KW-0863">Zinc-finger</keyword>